<evidence type="ECO:0000313" key="3">
    <source>
        <dbReference type="Proteomes" id="UP000266152"/>
    </source>
</evidence>
<organism evidence="2 3">
    <name type="scientific">Fusarium sporotrichioides</name>
    <dbReference type="NCBI Taxonomy" id="5514"/>
    <lineage>
        <taxon>Eukaryota</taxon>
        <taxon>Fungi</taxon>
        <taxon>Dikarya</taxon>
        <taxon>Ascomycota</taxon>
        <taxon>Pezizomycotina</taxon>
        <taxon>Sordariomycetes</taxon>
        <taxon>Hypocreomycetidae</taxon>
        <taxon>Hypocreales</taxon>
        <taxon>Nectriaceae</taxon>
        <taxon>Fusarium</taxon>
    </lineage>
</organism>
<evidence type="ECO:0000256" key="1">
    <source>
        <dbReference type="SAM" id="MobiDB-lite"/>
    </source>
</evidence>
<feature type="compositionally biased region" description="Basic and acidic residues" evidence="1">
    <location>
        <begin position="236"/>
        <end position="250"/>
    </location>
</feature>
<reference evidence="2 3" key="1">
    <citation type="journal article" date="2018" name="PLoS Pathog.">
        <title>Evolution of structural diversity of trichothecenes, a family of toxins produced by plant pathogenic and entomopathogenic fungi.</title>
        <authorList>
            <person name="Proctor R.H."/>
            <person name="McCormick S.P."/>
            <person name="Kim H.S."/>
            <person name="Cardoza R.E."/>
            <person name="Stanley A.M."/>
            <person name="Lindo L."/>
            <person name="Kelly A."/>
            <person name="Brown D.W."/>
            <person name="Lee T."/>
            <person name="Vaughan M.M."/>
            <person name="Alexander N.J."/>
            <person name="Busman M."/>
            <person name="Gutierrez S."/>
        </authorList>
    </citation>
    <scope>NUCLEOTIDE SEQUENCE [LARGE SCALE GENOMIC DNA]</scope>
    <source>
        <strain evidence="2 3">NRRL 3299</strain>
    </source>
</reference>
<name>A0A395S6E5_FUSSP</name>
<feature type="compositionally biased region" description="Pro residues" evidence="1">
    <location>
        <begin position="32"/>
        <end position="41"/>
    </location>
</feature>
<dbReference type="AlphaFoldDB" id="A0A395S6E5"/>
<dbReference type="Proteomes" id="UP000266152">
    <property type="component" value="Unassembled WGS sequence"/>
</dbReference>
<feature type="region of interest" description="Disordered" evidence="1">
    <location>
        <begin position="1"/>
        <end position="84"/>
    </location>
</feature>
<sequence length="276" mass="30610">MSTRKLPFTTDIRIVPTKQNTKTNHPEIDKMPSPPPKPSSPIPFRRRAQTMDQAWPPSHHPYQGFLPLHSIGDNSSPEPEPAAEERVDPFFTTGPANGPLHVVDTMRLQVVRDQNENTLGMRVIDPNNTMGKDANICAPLPLGTATTGIAFSVGSPHGMHEAYTRATQITDSQRIVGVMFAPVKEQGMARDVDWSFLEQTKNREKDPAPKPATGRSNGKGHDRSRRRHTTANELGESSKAKSQSVDKSDESEVEDTGTKIHHMIKEMVLKDKKNDN</sequence>
<protein>
    <submittedName>
        <fullName evidence="2">Uncharacterized protein</fullName>
    </submittedName>
</protein>
<feature type="compositionally biased region" description="Basic and acidic residues" evidence="1">
    <location>
        <begin position="263"/>
        <end position="276"/>
    </location>
</feature>
<evidence type="ECO:0000313" key="2">
    <source>
        <dbReference type="EMBL" id="RGP67951.1"/>
    </source>
</evidence>
<feature type="region of interest" description="Disordered" evidence="1">
    <location>
        <begin position="200"/>
        <end position="276"/>
    </location>
</feature>
<gene>
    <name evidence="2" type="ORF">FSPOR_5612</name>
</gene>
<accession>A0A395S6E5</accession>
<dbReference type="EMBL" id="PXOF01000077">
    <property type="protein sequence ID" value="RGP67951.1"/>
    <property type="molecule type" value="Genomic_DNA"/>
</dbReference>
<proteinExistence type="predicted"/>
<keyword evidence="3" id="KW-1185">Reference proteome</keyword>
<comment type="caution">
    <text evidence="2">The sequence shown here is derived from an EMBL/GenBank/DDBJ whole genome shotgun (WGS) entry which is preliminary data.</text>
</comment>